<dbReference type="InterPro" id="IPR009045">
    <property type="entry name" value="Zn_M74/Hedgehog-like"/>
</dbReference>
<dbReference type="Pfam" id="PF13539">
    <property type="entry name" value="Peptidase_M15_4"/>
    <property type="match status" value="1"/>
</dbReference>
<protein>
    <submittedName>
        <fullName evidence="2">M15 family metallopeptidase</fullName>
    </submittedName>
</protein>
<comment type="caution">
    <text evidence="2">The sequence shown here is derived from an EMBL/GenBank/DDBJ whole genome shotgun (WGS) entry which is preliminary data.</text>
</comment>
<dbReference type="CDD" id="cd14845">
    <property type="entry name" value="L-Ala-D-Glu_peptidase_like"/>
    <property type="match status" value="1"/>
</dbReference>
<evidence type="ECO:0000313" key="2">
    <source>
        <dbReference type="EMBL" id="MFC4477431.1"/>
    </source>
</evidence>
<reference evidence="3" key="1">
    <citation type="journal article" date="2019" name="Int. J. Syst. Evol. Microbiol.">
        <title>The Global Catalogue of Microorganisms (GCM) 10K type strain sequencing project: providing services to taxonomists for standard genome sequencing and annotation.</title>
        <authorList>
            <consortium name="The Broad Institute Genomics Platform"/>
            <consortium name="The Broad Institute Genome Sequencing Center for Infectious Disease"/>
            <person name="Wu L."/>
            <person name="Ma J."/>
        </authorList>
    </citation>
    <scope>NUCLEOTIDE SEQUENCE [LARGE SCALE GENOMIC DNA]</scope>
    <source>
        <strain evidence="3">NBRC 103627</strain>
    </source>
</reference>
<dbReference type="InterPro" id="IPR039561">
    <property type="entry name" value="Peptidase_M15C"/>
</dbReference>
<organism evidence="2 3">
    <name type="scientific">Flavobacterium chungangensis</name>
    <dbReference type="NCBI Taxonomy" id="2708132"/>
    <lineage>
        <taxon>Bacteria</taxon>
        <taxon>Pseudomonadati</taxon>
        <taxon>Bacteroidota</taxon>
        <taxon>Flavobacteriia</taxon>
        <taxon>Flavobacteriales</taxon>
        <taxon>Flavobacteriaceae</taxon>
        <taxon>Flavobacterium</taxon>
    </lineage>
</organism>
<dbReference type="SUPFAM" id="SSF55166">
    <property type="entry name" value="Hedgehog/DD-peptidase"/>
    <property type="match status" value="1"/>
</dbReference>
<proteinExistence type="predicted"/>
<accession>A0ABV8ZCF4</accession>
<keyword evidence="3" id="KW-1185">Reference proteome</keyword>
<evidence type="ECO:0000313" key="3">
    <source>
        <dbReference type="Proteomes" id="UP001596003"/>
    </source>
</evidence>
<dbReference type="Proteomes" id="UP001596003">
    <property type="component" value="Unassembled WGS sequence"/>
</dbReference>
<dbReference type="Gene3D" id="3.30.1380.10">
    <property type="match status" value="1"/>
</dbReference>
<dbReference type="EMBL" id="JBHSFY010000005">
    <property type="protein sequence ID" value="MFC4477431.1"/>
    <property type="molecule type" value="Genomic_DNA"/>
</dbReference>
<evidence type="ECO:0000259" key="1">
    <source>
        <dbReference type="Pfam" id="PF13539"/>
    </source>
</evidence>
<dbReference type="RefSeq" id="WP_379797432.1">
    <property type="nucleotide sequence ID" value="NZ_JBHSFY010000005.1"/>
</dbReference>
<sequence length="165" mass="19316">MDIEKISLERIQTLHPFIREEVKTAYLHINKNILGKGIKMCITQALRTFKEQDELFKKKPKVTNAKGGQSIHNFGLAFDFALFYDRDNNGTFESLSWSLVEDFDKDGMADWLEVAKYLKSIGYTWGGDWKFHDAPHFEKTGYKWRDLLKKHNNKEFITGTTYVNI</sequence>
<gene>
    <name evidence="2" type="ORF">ACFO3N_10195</name>
</gene>
<feature type="domain" description="Peptidase M15C" evidence="1">
    <location>
        <begin position="64"/>
        <end position="139"/>
    </location>
</feature>
<name>A0ABV8ZCF4_9FLAO</name>